<name>A0A165EET1_9APHY</name>
<dbReference type="AlphaFoldDB" id="A0A165EET1"/>
<gene>
    <name evidence="2" type="ORF">LAESUDRAFT_736746</name>
</gene>
<dbReference type="EMBL" id="KV427622">
    <property type="protein sequence ID" value="KZT06896.1"/>
    <property type="molecule type" value="Genomic_DNA"/>
</dbReference>
<dbReference type="RefSeq" id="XP_040764636.1">
    <property type="nucleotide sequence ID" value="XM_040910718.1"/>
</dbReference>
<feature type="domain" description="GST N-terminal" evidence="1">
    <location>
        <begin position="16"/>
        <end position="100"/>
    </location>
</feature>
<reference evidence="2 3" key="1">
    <citation type="journal article" date="2016" name="Mol. Biol. Evol.">
        <title>Comparative Genomics of Early-Diverging Mushroom-Forming Fungi Provides Insights into the Origins of Lignocellulose Decay Capabilities.</title>
        <authorList>
            <person name="Nagy L.G."/>
            <person name="Riley R."/>
            <person name="Tritt A."/>
            <person name="Adam C."/>
            <person name="Daum C."/>
            <person name="Floudas D."/>
            <person name="Sun H."/>
            <person name="Yadav J.S."/>
            <person name="Pangilinan J."/>
            <person name="Larsson K.H."/>
            <person name="Matsuura K."/>
            <person name="Barry K."/>
            <person name="Labutti K."/>
            <person name="Kuo R."/>
            <person name="Ohm R.A."/>
            <person name="Bhattacharya S.S."/>
            <person name="Shirouzu T."/>
            <person name="Yoshinaga Y."/>
            <person name="Martin F.M."/>
            <person name="Grigoriev I.V."/>
            <person name="Hibbett D.S."/>
        </authorList>
    </citation>
    <scope>NUCLEOTIDE SEQUENCE [LARGE SCALE GENOMIC DNA]</scope>
    <source>
        <strain evidence="2 3">93-53</strain>
    </source>
</reference>
<proteinExistence type="predicted"/>
<sequence>MSKVRNFLKHFRPSKKPATLYVFGLSVWSAVPELAVEELGYQEGQIEKKVVDLVEGANFTPDFLKINPKATLPVLQAGGQVFTDTQSVTHYLVKNAPKKVTVGTAFIAKLHEDKYDPNFPLLLTRNEDELQAAASGFPMTFVQNRQNALEKYFQTPEAAPFKQFYEEKIKDNGSVLALYKGEASPEAKEAFFAQSNAHWETISAFIINELPAILPESGFVGGKTPGEDDFHLAAWLARLAHVKGASVDKDGYKALEKETHQEIPAKVAAYWAAWSERPSWKKVYANGLH</sequence>
<dbReference type="InterPro" id="IPR004045">
    <property type="entry name" value="Glutathione_S-Trfase_N"/>
</dbReference>
<evidence type="ECO:0000313" key="3">
    <source>
        <dbReference type="Proteomes" id="UP000076871"/>
    </source>
</evidence>
<evidence type="ECO:0000259" key="1">
    <source>
        <dbReference type="PROSITE" id="PS50404"/>
    </source>
</evidence>
<dbReference type="SUPFAM" id="SSF52833">
    <property type="entry name" value="Thioredoxin-like"/>
    <property type="match status" value="1"/>
</dbReference>
<keyword evidence="3" id="KW-1185">Reference proteome</keyword>
<organism evidence="2 3">
    <name type="scientific">Laetiporus sulphureus 93-53</name>
    <dbReference type="NCBI Taxonomy" id="1314785"/>
    <lineage>
        <taxon>Eukaryota</taxon>
        <taxon>Fungi</taxon>
        <taxon>Dikarya</taxon>
        <taxon>Basidiomycota</taxon>
        <taxon>Agaricomycotina</taxon>
        <taxon>Agaricomycetes</taxon>
        <taxon>Polyporales</taxon>
        <taxon>Laetiporus</taxon>
    </lineage>
</organism>
<dbReference type="GeneID" id="63827747"/>
<dbReference type="InterPro" id="IPR036282">
    <property type="entry name" value="Glutathione-S-Trfase_C_sf"/>
</dbReference>
<dbReference type="PROSITE" id="PS50404">
    <property type="entry name" value="GST_NTER"/>
    <property type="match status" value="1"/>
</dbReference>
<evidence type="ECO:0000313" key="2">
    <source>
        <dbReference type="EMBL" id="KZT06896.1"/>
    </source>
</evidence>
<dbReference type="OrthoDB" id="412788at2759"/>
<dbReference type="SUPFAM" id="SSF47616">
    <property type="entry name" value="GST C-terminal domain-like"/>
    <property type="match status" value="1"/>
</dbReference>
<dbReference type="CDD" id="cd00299">
    <property type="entry name" value="GST_C_family"/>
    <property type="match status" value="1"/>
</dbReference>
<dbReference type="InParanoid" id="A0A165EET1"/>
<dbReference type="Proteomes" id="UP000076871">
    <property type="component" value="Unassembled WGS sequence"/>
</dbReference>
<dbReference type="Gene3D" id="3.40.30.10">
    <property type="entry name" value="Glutaredoxin"/>
    <property type="match status" value="1"/>
</dbReference>
<dbReference type="Pfam" id="PF13417">
    <property type="entry name" value="GST_N_3"/>
    <property type="match status" value="1"/>
</dbReference>
<dbReference type="CDD" id="cd00570">
    <property type="entry name" value="GST_N_family"/>
    <property type="match status" value="1"/>
</dbReference>
<dbReference type="STRING" id="1314785.A0A165EET1"/>
<dbReference type="InterPro" id="IPR036249">
    <property type="entry name" value="Thioredoxin-like_sf"/>
</dbReference>
<protein>
    <recommendedName>
        <fullName evidence="1">GST N-terminal domain-containing protein</fullName>
    </recommendedName>
</protein>
<accession>A0A165EET1</accession>